<feature type="non-terminal residue" evidence="4">
    <location>
        <position position="1"/>
    </location>
</feature>
<reference evidence="4 5" key="1">
    <citation type="submission" date="2021-06" db="EMBL/GenBank/DDBJ databases">
        <authorList>
            <person name="Kallberg Y."/>
            <person name="Tangrot J."/>
            <person name="Rosling A."/>
        </authorList>
    </citation>
    <scope>NUCLEOTIDE SEQUENCE [LARGE SCALE GENOMIC DNA]</scope>
    <source>
        <strain evidence="4 5">120-4 pot B 10/14</strain>
    </source>
</reference>
<accession>A0ABN7XGH4</accession>
<dbReference type="InterPro" id="IPR001227">
    <property type="entry name" value="Ac_transferase_dom_sf"/>
</dbReference>
<dbReference type="SUPFAM" id="SSF52151">
    <property type="entry name" value="FabD/lysophospholipase-like"/>
    <property type="match status" value="1"/>
</dbReference>
<dbReference type="Pfam" id="PF00698">
    <property type="entry name" value="Acyl_transf_1"/>
    <property type="match status" value="1"/>
</dbReference>
<organism evidence="4 5">
    <name type="scientific">Gigaspora margarita</name>
    <dbReference type="NCBI Taxonomy" id="4874"/>
    <lineage>
        <taxon>Eukaryota</taxon>
        <taxon>Fungi</taxon>
        <taxon>Fungi incertae sedis</taxon>
        <taxon>Mucoromycota</taxon>
        <taxon>Glomeromycotina</taxon>
        <taxon>Glomeromycetes</taxon>
        <taxon>Diversisporales</taxon>
        <taxon>Gigasporaceae</taxon>
        <taxon>Gigaspora</taxon>
    </lineage>
</organism>
<name>A0ABN7XGH4_GIGMA</name>
<dbReference type="SMART" id="SM00827">
    <property type="entry name" value="PKS_AT"/>
    <property type="match status" value="1"/>
</dbReference>
<gene>
    <name evidence="4" type="ORF">GMARGA_LOCUS42873</name>
</gene>
<protein>
    <submittedName>
        <fullName evidence="4">2198_t:CDS:1</fullName>
    </submittedName>
</protein>
<keyword evidence="1" id="KW-0596">Phosphopantetheine</keyword>
<dbReference type="InterPro" id="IPR016036">
    <property type="entry name" value="Malonyl_transacylase_ACP-bd"/>
</dbReference>
<dbReference type="Gene3D" id="3.30.70.3290">
    <property type="match status" value="1"/>
</dbReference>
<sequence length="262" mass="29987">GSMLATNLDSKLANKFLKPGKISLAAINEQNQCIFSGESNYIEELTVILESQDYKVKILNGTYGFHSHLTDPILDEFEIEIASLLDKASQQITSDFIPFISNATGEWADIKDMYTTKFWREHLRNTVQFEMGIKTISSSFSNPIFVSIGIGSVTSKLVQRILKNENEIVIINSFDSDKTSFEEIIGNCWNNGIEINWHNYYKYICPLMTKTQLIRLPGYSFNHICSYWSQQSNQKFTNSFVPNEIDQQPLTKYNNPSTVEEK</sequence>
<dbReference type="EMBL" id="CAJVQB010132653">
    <property type="protein sequence ID" value="CAG8854052.1"/>
    <property type="molecule type" value="Genomic_DNA"/>
</dbReference>
<evidence type="ECO:0000313" key="4">
    <source>
        <dbReference type="EMBL" id="CAG8854052.1"/>
    </source>
</evidence>
<dbReference type="PANTHER" id="PTHR43775">
    <property type="entry name" value="FATTY ACID SYNTHASE"/>
    <property type="match status" value="1"/>
</dbReference>
<evidence type="ECO:0000313" key="5">
    <source>
        <dbReference type="Proteomes" id="UP000789901"/>
    </source>
</evidence>
<dbReference type="Gene3D" id="3.40.366.10">
    <property type="entry name" value="Malonyl-Coenzyme A Acyl Carrier Protein, domain 2"/>
    <property type="match status" value="1"/>
</dbReference>
<dbReference type="Proteomes" id="UP000789901">
    <property type="component" value="Unassembled WGS sequence"/>
</dbReference>
<dbReference type="InterPro" id="IPR016035">
    <property type="entry name" value="Acyl_Trfase/lysoPLipase"/>
</dbReference>
<evidence type="ECO:0000256" key="2">
    <source>
        <dbReference type="ARBA" id="ARBA00022553"/>
    </source>
</evidence>
<evidence type="ECO:0000259" key="3">
    <source>
        <dbReference type="SMART" id="SM00827"/>
    </source>
</evidence>
<comment type="caution">
    <text evidence="4">The sequence shown here is derived from an EMBL/GenBank/DDBJ whole genome shotgun (WGS) entry which is preliminary data.</text>
</comment>
<keyword evidence="2" id="KW-0597">Phosphoprotein</keyword>
<feature type="non-terminal residue" evidence="4">
    <location>
        <position position="262"/>
    </location>
</feature>
<proteinExistence type="predicted"/>
<keyword evidence="5" id="KW-1185">Reference proteome</keyword>
<dbReference type="PANTHER" id="PTHR43775:SF37">
    <property type="entry name" value="SI:DKEY-61P9.11"/>
    <property type="match status" value="1"/>
</dbReference>
<dbReference type="SUPFAM" id="SSF55048">
    <property type="entry name" value="Probable ACP-binding domain of malonyl-CoA ACP transacylase"/>
    <property type="match status" value="1"/>
</dbReference>
<feature type="domain" description="Malonyl-CoA:ACP transacylase (MAT)" evidence="3">
    <location>
        <begin position="1"/>
        <end position="178"/>
    </location>
</feature>
<dbReference type="InterPro" id="IPR050091">
    <property type="entry name" value="PKS_NRPS_Biosynth_Enz"/>
</dbReference>
<dbReference type="InterPro" id="IPR014043">
    <property type="entry name" value="Acyl_transferase_dom"/>
</dbReference>
<evidence type="ECO:0000256" key="1">
    <source>
        <dbReference type="ARBA" id="ARBA00022450"/>
    </source>
</evidence>